<dbReference type="Pfam" id="PF20826">
    <property type="entry name" value="PHD_5"/>
    <property type="match status" value="1"/>
</dbReference>
<feature type="region of interest" description="Disordered" evidence="6">
    <location>
        <begin position="1"/>
        <end position="23"/>
    </location>
</feature>
<dbReference type="AlphaFoldDB" id="A0AA88H818"/>
<keyword evidence="3" id="KW-0863">Zinc-finger</keyword>
<feature type="compositionally biased region" description="Basic and acidic residues" evidence="6">
    <location>
        <begin position="101"/>
        <end position="112"/>
    </location>
</feature>
<organism evidence="8 9">
    <name type="scientific">Artemia franciscana</name>
    <name type="common">Brine shrimp</name>
    <name type="synonym">Artemia sanfranciscana</name>
    <dbReference type="NCBI Taxonomy" id="6661"/>
    <lineage>
        <taxon>Eukaryota</taxon>
        <taxon>Metazoa</taxon>
        <taxon>Ecdysozoa</taxon>
        <taxon>Arthropoda</taxon>
        <taxon>Crustacea</taxon>
        <taxon>Branchiopoda</taxon>
        <taxon>Anostraca</taxon>
        <taxon>Artemiidae</taxon>
        <taxon>Artemia</taxon>
    </lineage>
</organism>
<keyword evidence="2" id="KW-0479">Metal-binding</keyword>
<comment type="subcellular location">
    <subcellularLocation>
        <location evidence="1">Nucleus</location>
    </subcellularLocation>
</comment>
<evidence type="ECO:0000256" key="6">
    <source>
        <dbReference type="SAM" id="MobiDB-lite"/>
    </source>
</evidence>
<evidence type="ECO:0000256" key="2">
    <source>
        <dbReference type="ARBA" id="ARBA00022723"/>
    </source>
</evidence>
<dbReference type="InterPro" id="IPR019786">
    <property type="entry name" value="Zinc_finger_PHD-type_CS"/>
</dbReference>
<keyword evidence="5" id="KW-0539">Nucleus</keyword>
<keyword evidence="9" id="KW-1185">Reference proteome</keyword>
<name>A0AA88H818_ARTSF</name>
<comment type="caution">
    <text evidence="8">The sequence shown here is derived from an EMBL/GenBank/DDBJ whole genome shotgun (WGS) entry which is preliminary data.</text>
</comment>
<dbReference type="InterPro" id="IPR001965">
    <property type="entry name" value="Znf_PHD"/>
</dbReference>
<feature type="domain" description="Zinc finger PHD-type" evidence="7">
    <location>
        <begin position="133"/>
        <end position="177"/>
    </location>
</feature>
<dbReference type="PANTHER" id="PTHR14571">
    <property type="entry name" value="HISTONE-LYSINE N-METHYLTRANSFERASE SET-26-RELATED"/>
    <property type="match status" value="1"/>
</dbReference>
<dbReference type="SMART" id="SM00249">
    <property type="entry name" value="PHD"/>
    <property type="match status" value="1"/>
</dbReference>
<dbReference type="Proteomes" id="UP001187531">
    <property type="component" value="Unassembled WGS sequence"/>
</dbReference>
<dbReference type="Gene3D" id="3.30.40.10">
    <property type="entry name" value="Zinc/RING finger domain, C3HC4 (zinc finger)"/>
    <property type="match status" value="1"/>
</dbReference>
<proteinExistence type="predicted"/>
<evidence type="ECO:0000256" key="1">
    <source>
        <dbReference type="ARBA" id="ARBA00004123"/>
    </source>
</evidence>
<evidence type="ECO:0000259" key="7">
    <source>
        <dbReference type="SMART" id="SM00249"/>
    </source>
</evidence>
<dbReference type="PANTHER" id="PTHR14571:SF9">
    <property type="entry name" value="HISTONE-LYSINE N-METHYLTRANSFERASE SET-26-RELATED"/>
    <property type="match status" value="1"/>
</dbReference>
<dbReference type="InterPro" id="IPR011011">
    <property type="entry name" value="Znf_FYVE_PHD"/>
</dbReference>
<feature type="region of interest" description="Disordered" evidence="6">
    <location>
        <begin position="60"/>
        <end position="126"/>
    </location>
</feature>
<protein>
    <recommendedName>
        <fullName evidence="7">Zinc finger PHD-type domain-containing protein</fullName>
    </recommendedName>
</protein>
<gene>
    <name evidence="8" type="ORF">QYM36_017409</name>
</gene>
<keyword evidence="4" id="KW-0862">Zinc</keyword>
<accession>A0AA88H818</accession>
<dbReference type="GO" id="GO:0005634">
    <property type="term" value="C:nucleus"/>
    <property type="evidence" value="ECO:0007669"/>
    <property type="project" value="UniProtKB-SubCell"/>
</dbReference>
<dbReference type="GO" id="GO:0008270">
    <property type="term" value="F:zinc ion binding"/>
    <property type="evidence" value="ECO:0007669"/>
    <property type="project" value="UniProtKB-KW"/>
</dbReference>
<evidence type="ECO:0000256" key="4">
    <source>
        <dbReference type="ARBA" id="ARBA00022833"/>
    </source>
</evidence>
<dbReference type="PROSITE" id="PS01359">
    <property type="entry name" value="ZF_PHD_1"/>
    <property type="match status" value="1"/>
</dbReference>
<evidence type="ECO:0000313" key="9">
    <source>
        <dbReference type="Proteomes" id="UP001187531"/>
    </source>
</evidence>
<dbReference type="CDD" id="cd15546">
    <property type="entry name" value="PHD_PHF13_like"/>
    <property type="match status" value="1"/>
</dbReference>
<feature type="compositionally biased region" description="Polar residues" evidence="6">
    <location>
        <begin position="184"/>
        <end position="198"/>
    </location>
</feature>
<feature type="compositionally biased region" description="Polar residues" evidence="6">
    <location>
        <begin position="64"/>
        <end position="74"/>
    </location>
</feature>
<evidence type="ECO:0000256" key="5">
    <source>
        <dbReference type="ARBA" id="ARBA00023242"/>
    </source>
</evidence>
<feature type="region of interest" description="Disordered" evidence="6">
    <location>
        <begin position="179"/>
        <end position="207"/>
    </location>
</feature>
<dbReference type="SUPFAM" id="SSF57903">
    <property type="entry name" value="FYVE/PHD zinc finger"/>
    <property type="match status" value="1"/>
</dbReference>
<dbReference type="EMBL" id="JAVRJZ010000021">
    <property type="protein sequence ID" value="KAK2705364.1"/>
    <property type="molecule type" value="Genomic_DNA"/>
</dbReference>
<sequence length="207" mass="23820">MQVINNFGTADMKTPSRNMDDKVTENTVPMKRPRTSEDFLLFCKFILDYENYEAIRREEKLRNRSQSPRNCSESSMDDPKPERTRNKSRNRTSTGTRKQRKTEQIRKKEFLQRDSASSSTESDDEVDGFNEVTCYCGKPYAGRPMIECSRCLTWLHLSCARVKRTNIPDEYICTRCRETDSEFEGTSTSGQSSAISRTGRNKSGGES</sequence>
<reference evidence="8" key="1">
    <citation type="submission" date="2023-07" db="EMBL/GenBank/DDBJ databases">
        <title>Chromosome-level genome assembly of Artemia franciscana.</title>
        <authorList>
            <person name="Jo E."/>
        </authorList>
    </citation>
    <scope>NUCLEOTIDE SEQUENCE</scope>
    <source>
        <tissue evidence="8">Whole body</tissue>
    </source>
</reference>
<evidence type="ECO:0000313" key="8">
    <source>
        <dbReference type="EMBL" id="KAK2705364.1"/>
    </source>
</evidence>
<evidence type="ECO:0000256" key="3">
    <source>
        <dbReference type="ARBA" id="ARBA00022771"/>
    </source>
</evidence>
<dbReference type="InterPro" id="IPR013083">
    <property type="entry name" value="Znf_RING/FYVE/PHD"/>
</dbReference>